<dbReference type="PANTHER" id="PTHR12442">
    <property type="entry name" value="DYNEIN INTERMEDIATE CHAIN"/>
    <property type="match status" value="1"/>
</dbReference>
<dbReference type="SMART" id="SM00320">
    <property type="entry name" value="WD40"/>
    <property type="match status" value="3"/>
</dbReference>
<gene>
    <name evidence="9" type="primary">LOC409463</name>
</gene>
<dbReference type="GO" id="GO:0036159">
    <property type="term" value="P:inner dynein arm assembly"/>
    <property type="evidence" value="ECO:0007669"/>
    <property type="project" value="TreeGrafter"/>
</dbReference>
<keyword evidence="2" id="KW-0963">Cytoplasm</keyword>
<keyword evidence="3" id="KW-0853">WD repeat</keyword>
<accession>A0A8B8H5H4</accession>
<name>A0A7M7MMM5_APIME</name>
<evidence type="ECO:0000313" key="8">
    <source>
        <dbReference type="Proteomes" id="UP000005203"/>
    </source>
</evidence>
<dbReference type="Proteomes" id="UP000005203">
    <property type="component" value="Linkage group LG8"/>
</dbReference>
<reference evidence="7" key="1">
    <citation type="submission" date="2021-01" db="UniProtKB">
        <authorList>
            <consortium name="EnsemblMetazoa"/>
        </authorList>
    </citation>
    <scope>IDENTIFICATION</scope>
    <source>
        <strain evidence="7">DH4</strain>
    </source>
</reference>
<organism evidence="7">
    <name type="scientific">Apis mellifera</name>
    <name type="common">Honeybee</name>
    <dbReference type="NCBI Taxonomy" id="7460"/>
    <lineage>
        <taxon>Eukaryota</taxon>
        <taxon>Metazoa</taxon>
        <taxon>Ecdysozoa</taxon>
        <taxon>Arthropoda</taxon>
        <taxon>Hexapoda</taxon>
        <taxon>Insecta</taxon>
        <taxon>Pterygota</taxon>
        <taxon>Neoptera</taxon>
        <taxon>Endopterygota</taxon>
        <taxon>Hymenoptera</taxon>
        <taxon>Apocrita</taxon>
        <taxon>Aculeata</taxon>
        <taxon>Apoidea</taxon>
        <taxon>Anthophila</taxon>
        <taxon>Apidae</taxon>
        <taxon>Apis</taxon>
    </lineage>
</organism>
<dbReference type="Gene3D" id="2.130.10.10">
    <property type="entry name" value="YVTN repeat-like/Quinoprotein amine dehydrogenase"/>
    <property type="match status" value="1"/>
</dbReference>
<evidence type="ECO:0000256" key="5">
    <source>
        <dbReference type="SAM" id="Coils"/>
    </source>
</evidence>
<dbReference type="GO" id="GO:0045503">
    <property type="term" value="F:dynein light chain binding"/>
    <property type="evidence" value="ECO:0007669"/>
    <property type="project" value="TreeGrafter"/>
</dbReference>
<dbReference type="EnsemblMetazoa" id="XM_026442469">
    <property type="protein sequence ID" value="XP_026298254"/>
    <property type="gene ID" value="LOC409463"/>
</dbReference>
<dbReference type="PANTHER" id="PTHR12442:SF5">
    <property type="entry name" value="DYNEIN AXONEMAL INTERMEDIATE CHAIN 3"/>
    <property type="match status" value="1"/>
</dbReference>
<dbReference type="RefSeq" id="XP_026298254.1">
    <property type="nucleotide sequence ID" value="XM_026442469.1"/>
</dbReference>
<comment type="subcellular location">
    <subcellularLocation>
        <location evidence="1">Cytoplasm</location>
    </subcellularLocation>
</comment>
<dbReference type="KEGG" id="ame:409463"/>
<evidence type="ECO:0000313" key="7">
    <source>
        <dbReference type="EnsemblMetazoa" id="XP_026298254"/>
    </source>
</evidence>
<dbReference type="InterPro" id="IPR036322">
    <property type="entry name" value="WD40_repeat_dom_sf"/>
</dbReference>
<keyword evidence="4" id="KW-0677">Repeat</keyword>
<feature type="compositionally biased region" description="Low complexity" evidence="6">
    <location>
        <begin position="17"/>
        <end position="27"/>
    </location>
</feature>
<evidence type="ECO:0000256" key="3">
    <source>
        <dbReference type="ARBA" id="ARBA00022574"/>
    </source>
</evidence>
<protein>
    <submittedName>
        <fullName evidence="9">WD repeat-containing protein 63 isoform X1</fullName>
    </submittedName>
</protein>
<dbReference type="InterPro" id="IPR015943">
    <property type="entry name" value="WD40/YVTN_repeat-like_dom_sf"/>
</dbReference>
<feature type="compositionally biased region" description="Basic and acidic residues" evidence="6">
    <location>
        <begin position="56"/>
        <end position="70"/>
    </location>
</feature>
<proteinExistence type="predicted"/>
<dbReference type="OrthoDB" id="6619788at2759"/>
<dbReference type="GO" id="GO:0045504">
    <property type="term" value="F:dynein heavy chain binding"/>
    <property type="evidence" value="ECO:0007669"/>
    <property type="project" value="TreeGrafter"/>
</dbReference>
<dbReference type="AlphaFoldDB" id="A0A7M7MMM5"/>
<evidence type="ECO:0000256" key="1">
    <source>
        <dbReference type="ARBA" id="ARBA00004496"/>
    </source>
</evidence>
<reference evidence="9" key="2">
    <citation type="submission" date="2025-04" db="UniProtKB">
        <authorList>
            <consortium name="RefSeq"/>
        </authorList>
    </citation>
    <scope>IDENTIFICATION</scope>
    <source>
        <strain evidence="9">DH4</strain>
        <tissue evidence="9">Whole body</tissue>
    </source>
</reference>
<evidence type="ECO:0000256" key="6">
    <source>
        <dbReference type="SAM" id="MobiDB-lite"/>
    </source>
</evidence>
<keyword evidence="8" id="KW-1185">Reference proteome</keyword>
<feature type="compositionally biased region" description="Basic and acidic residues" evidence="6">
    <location>
        <begin position="1"/>
        <end position="16"/>
    </location>
</feature>
<dbReference type="InterPro" id="IPR001680">
    <property type="entry name" value="WD40_rpt"/>
</dbReference>
<feature type="coiled-coil region" evidence="5">
    <location>
        <begin position="949"/>
        <end position="978"/>
    </location>
</feature>
<evidence type="ECO:0000256" key="2">
    <source>
        <dbReference type="ARBA" id="ARBA00022490"/>
    </source>
</evidence>
<dbReference type="GO" id="GO:0060294">
    <property type="term" value="P:cilium movement involved in cell motility"/>
    <property type="evidence" value="ECO:0007669"/>
    <property type="project" value="TreeGrafter"/>
</dbReference>
<sequence>MADEFERQNEKKEKNEQSNQNNKSIQNEYDKQSEEEDKYSIEIQEPASVENIYNDYVEHEDYEYISKPEKEEEEEEEEEKYIPEIIDWEKEAKESVRIDTSTLKERQKTIYELDSFSASGIGAEEILQLASKDVIREPLKEIRYSTTLGIPGIARINLSPITQKIVGCVIGENVSTEYPWVYVRKKIIEDNIDLHEDSSDFLPVKDEIYRFPNSKMLIGYVPSLTEEGQFYICLTEEGRDAIVEYIQKEREDHENRVRTAVYKPIGKWKELTSSVEIDSMIVKNTRPLLEIELVTTADVLNAPIHFEDRKVDDVRDGYIELLPYRQIFENIPRKLLYNETQITPEYRTAKIQTELSIPINRWVQYEYTYKSPDIKKFTPEEQESLKAFLRYFTDYICDQLLVNATWDIYCNDYEDLVRNIRDTQCPIPITYKEYLSFHDEKHVVNKVINDLTWHPFWTGVVYTAYTSFAKSQHLIGPKSDEEIIKAYDNNYALVWSFNDSLVPKLVLECPREVTSVSVSPLDGNLVIGGCANGQVVIWHIPGKIEAVETVIVHTAAQIRHKIVIKSLITWMQEALRISLIRPTAMSSLKESQKAAVTQIAWIPCYNSIDSSGRITSLPKDASIDDLSSQFLTASQDGTIAFWNLKLDEKWIALKKKDTRKRKEVKVKRPEALVESISPYKILDRIFKPHYILVIQHPNESRKVVITTMTLYVPKFKKERIDAIPPTEDITIRRFYRNIIEKPDFEMERNIYIGTVEGDFGCVTWEGYDFTTDLTINTEICRWIWYNKIHDGPVTHAVRNRQDANWIATIGGKIFAVWKENFGLPVMWKKLKIGLTAVSWGSYRPTVLILTRIDGTVELWDFQVKTDSPCVTQSLSGRIITGIYPHDLRLDPQCIGFCDFNGILRMFLSPGDFLKVDLSDMEWMKNFIQHQVARAQNCKEWREKWFQANYADIEEKRLAQEAEKKKQEEEEKRIAIKTIEPETTLEPVKKPLKRWEMIEDAREKWKARELKHMQEVLLEKKGLKKDDLERQREPILKLRQEAQRKKKRLQETLKMQEDIFEHTKNLFFPAGPPPEIKPILPPKEIDLITVEDTILEHEDIQVRDPNEEIINHFKEIQATIMAELRKKPFTYMFNWKQILRKGKRFRDTLARRLSKKITTDIKI</sequence>
<dbReference type="SUPFAM" id="SSF50978">
    <property type="entry name" value="WD40 repeat-like"/>
    <property type="match status" value="1"/>
</dbReference>
<evidence type="ECO:0000313" key="9">
    <source>
        <dbReference type="RefSeq" id="XP_026298254.1"/>
    </source>
</evidence>
<accession>A0A7M7MMM5</accession>
<dbReference type="GO" id="GO:0036156">
    <property type="term" value="C:inner dynein arm"/>
    <property type="evidence" value="ECO:0007669"/>
    <property type="project" value="TreeGrafter"/>
</dbReference>
<feature type="region of interest" description="Disordered" evidence="6">
    <location>
        <begin position="1"/>
        <end position="79"/>
    </location>
</feature>
<dbReference type="GeneID" id="409463"/>
<evidence type="ECO:0000256" key="4">
    <source>
        <dbReference type="ARBA" id="ARBA00022737"/>
    </source>
</evidence>
<dbReference type="InterPro" id="IPR050687">
    <property type="entry name" value="Dynein_IC"/>
</dbReference>
<keyword evidence="5" id="KW-0175">Coiled coil</keyword>